<keyword evidence="2" id="KW-1185">Reference proteome</keyword>
<name>A0ABR7RC90_9PROT</name>
<dbReference type="Proteomes" id="UP000603940">
    <property type="component" value="Unassembled WGS sequence"/>
</dbReference>
<dbReference type="Pfam" id="PF01126">
    <property type="entry name" value="Heme_oxygenase"/>
    <property type="match status" value="1"/>
</dbReference>
<dbReference type="CDD" id="cd19166">
    <property type="entry name" value="HemeO-bac"/>
    <property type="match status" value="1"/>
</dbReference>
<protein>
    <submittedName>
        <fullName evidence="1">Biliverdin-producing heme oxygenase</fullName>
    </submittedName>
</protein>
<comment type="caution">
    <text evidence="1">The sequence shown here is derived from an EMBL/GenBank/DDBJ whole genome shotgun (WGS) entry which is preliminary data.</text>
</comment>
<dbReference type="SUPFAM" id="SSF48613">
    <property type="entry name" value="Heme oxygenase-like"/>
    <property type="match status" value="1"/>
</dbReference>
<evidence type="ECO:0000313" key="1">
    <source>
        <dbReference type="EMBL" id="MBC9179452.1"/>
    </source>
</evidence>
<dbReference type="InterPro" id="IPR016084">
    <property type="entry name" value="Haem_Oase-like_multi-hlx"/>
</dbReference>
<proteinExistence type="predicted"/>
<reference evidence="1 2" key="1">
    <citation type="journal article" date="2009" name="Int. J. Syst. Evol. Microbiol.">
        <title>Transfer of Teichococcus ludipueritiae and Muricoccus roseus to the genus Roseomonas, as Roseomonas ludipueritiae comb. nov. and Roseomonas rosea comb. nov., respectively, and emended description of the genus Roseomonas.</title>
        <authorList>
            <person name="Sanchez-Porro C."/>
            <person name="Gallego V."/>
            <person name="Busse H.J."/>
            <person name="Kampfer P."/>
            <person name="Ventosa A."/>
        </authorList>
    </citation>
    <scope>NUCLEOTIDE SEQUENCE [LARGE SCALE GENOMIC DNA]</scope>
    <source>
        <strain evidence="1 2">DSM 14915</strain>
    </source>
</reference>
<accession>A0ABR7RC90</accession>
<sequence length="196" mass="20642">MQQQDGKQQQGIRWHLRQATAARHEEVDALGSAFPLKTPQGYRRFLRAHARALASVEQGLEAAGIASLLPDWPERTRRAALAADLAALGIAAPPALPFAPPASPAAVLGAAYVLEGSRFGNGMLLRQVREAGDTCASAATAYLAHKASWPAFLARLEQQLADPALWPGAAEGAVAAFACFHAALAAEQAEEPLLHA</sequence>
<evidence type="ECO:0000313" key="2">
    <source>
        <dbReference type="Proteomes" id="UP000603940"/>
    </source>
</evidence>
<organism evidence="1 2">
    <name type="scientific">Pseudoroseomonas ludipueritiae</name>
    <dbReference type="NCBI Taxonomy" id="198093"/>
    <lineage>
        <taxon>Bacteria</taxon>
        <taxon>Pseudomonadati</taxon>
        <taxon>Pseudomonadota</taxon>
        <taxon>Alphaproteobacteria</taxon>
        <taxon>Acetobacterales</taxon>
        <taxon>Acetobacteraceae</taxon>
        <taxon>Pseudoroseomonas</taxon>
    </lineage>
</organism>
<dbReference type="InterPro" id="IPR016053">
    <property type="entry name" value="Haem_Oase-like"/>
</dbReference>
<dbReference type="Gene3D" id="1.20.910.10">
    <property type="entry name" value="Heme oxygenase-like"/>
    <property type="match status" value="1"/>
</dbReference>
<dbReference type="EMBL" id="JACTUZ010000148">
    <property type="protein sequence ID" value="MBC9179452.1"/>
    <property type="molecule type" value="Genomic_DNA"/>
</dbReference>
<gene>
    <name evidence="1" type="ORF">IBL25_21145</name>
</gene>
<dbReference type="RefSeq" id="WP_187780485.1">
    <property type="nucleotide sequence ID" value="NZ_JACTUZ010000148.1"/>
</dbReference>